<name>A0A3E1QBW9_9FLAO</name>
<organism evidence="2 3">
    <name type="scientific">Marixanthomonas ophiurae</name>
    <dbReference type="NCBI Taxonomy" id="387659"/>
    <lineage>
        <taxon>Bacteria</taxon>
        <taxon>Pseudomonadati</taxon>
        <taxon>Bacteroidota</taxon>
        <taxon>Flavobacteriia</taxon>
        <taxon>Flavobacteriales</taxon>
        <taxon>Flavobacteriaceae</taxon>
        <taxon>Marixanthomonas</taxon>
    </lineage>
</organism>
<feature type="domain" description="DUF6089" evidence="1">
    <location>
        <begin position="6"/>
        <end position="229"/>
    </location>
</feature>
<dbReference type="SUPFAM" id="SSF103515">
    <property type="entry name" value="Autotransporter"/>
    <property type="match status" value="1"/>
</dbReference>
<protein>
    <recommendedName>
        <fullName evidence="1">DUF6089 domain-containing protein</fullName>
    </recommendedName>
</protein>
<dbReference type="Pfam" id="PF19573">
    <property type="entry name" value="DUF6089"/>
    <property type="match status" value="1"/>
</dbReference>
<sequence length="230" mass="25701">MRYIATIILVVTATFSLHSQTYEIGGMIGGANYIGDVGRTNYIAPNSFAFGGIFKWNRSARHSFRASVLVANIKGDDADSNQDRRQERGLSFSNTVSEVSVGMEYTFWEFSMYSGKPASTPYLYTGLTYFWYDALYKRSDDVITSYDGASTVAIPMVVGYKTSLANKFVLGFEIGARYTFTDDLDGSNPVKNLEDNQSVKFGNINSDDWYVFTGITLTVTFGRKPCYCNF</sequence>
<comment type="caution">
    <text evidence="2">The sequence shown here is derived from an EMBL/GenBank/DDBJ whole genome shotgun (WGS) entry which is preliminary data.</text>
</comment>
<reference evidence="2 3" key="1">
    <citation type="journal article" date="2007" name="Int. J. Syst. Evol. Microbiol.">
        <title>Marixanthomonas ophiurae gen. nov., sp. nov., a marine bacterium of the family Flavobacteriaceae isolated from a deep-sea brittle star.</title>
        <authorList>
            <person name="Romanenko L.A."/>
            <person name="Uchino M."/>
            <person name="Frolova G.M."/>
            <person name="Mikhailov V.V."/>
        </authorList>
    </citation>
    <scope>NUCLEOTIDE SEQUENCE [LARGE SCALE GENOMIC DNA]</scope>
    <source>
        <strain evidence="2 3">KMM 3046</strain>
    </source>
</reference>
<dbReference type="AlphaFoldDB" id="A0A3E1QBW9"/>
<dbReference type="InterPro" id="IPR036709">
    <property type="entry name" value="Autotransporte_beta_dom_sf"/>
</dbReference>
<dbReference type="Proteomes" id="UP000261082">
    <property type="component" value="Unassembled WGS sequence"/>
</dbReference>
<evidence type="ECO:0000313" key="3">
    <source>
        <dbReference type="Proteomes" id="UP000261082"/>
    </source>
</evidence>
<dbReference type="RefSeq" id="WP_117158693.1">
    <property type="nucleotide sequence ID" value="NZ_QVID01000001.1"/>
</dbReference>
<gene>
    <name evidence="2" type="ORF">DZ858_06135</name>
</gene>
<accession>A0A3E1QBW9</accession>
<evidence type="ECO:0000259" key="1">
    <source>
        <dbReference type="Pfam" id="PF19573"/>
    </source>
</evidence>
<keyword evidence="3" id="KW-1185">Reference proteome</keyword>
<proteinExistence type="predicted"/>
<dbReference type="EMBL" id="QVID01000001">
    <property type="protein sequence ID" value="RFN59632.1"/>
    <property type="molecule type" value="Genomic_DNA"/>
</dbReference>
<dbReference type="InterPro" id="IPR045743">
    <property type="entry name" value="DUF6089"/>
</dbReference>
<evidence type="ECO:0000313" key="2">
    <source>
        <dbReference type="EMBL" id="RFN59632.1"/>
    </source>
</evidence>
<dbReference type="OrthoDB" id="654178at2"/>